<protein>
    <submittedName>
        <fullName evidence="6">HTH-type transcriptional regulator</fullName>
    </submittedName>
</protein>
<dbReference type="KEGG" id="car:cauri_0936"/>
<proteinExistence type="predicted"/>
<name>C3PFC9_CORA7</name>
<dbReference type="PANTHER" id="PTHR30055">
    <property type="entry name" value="HTH-TYPE TRANSCRIPTIONAL REGULATOR RUTR"/>
    <property type="match status" value="1"/>
</dbReference>
<dbReference type="EMBL" id="CP001601">
    <property type="protein sequence ID" value="ACP32533.1"/>
    <property type="molecule type" value="Genomic_DNA"/>
</dbReference>
<dbReference type="PROSITE" id="PS50977">
    <property type="entry name" value="HTH_TETR_2"/>
    <property type="match status" value="1"/>
</dbReference>
<dbReference type="InterPro" id="IPR050109">
    <property type="entry name" value="HTH-type_TetR-like_transc_reg"/>
</dbReference>
<keyword evidence="2 4" id="KW-0238">DNA-binding</keyword>
<dbReference type="GO" id="GO:0000976">
    <property type="term" value="F:transcription cis-regulatory region binding"/>
    <property type="evidence" value="ECO:0007669"/>
    <property type="project" value="TreeGrafter"/>
</dbReference>
<dbReference type="AlphaFoldDB" id="C3PFC9"/>
<dbReference type="HOGENOM" id="CLU_069356_2_3_11"/>
<evidence type="ECO:0000256" key="1">
    <source>
        <dbReference type="ARBA" id="ARBA00023015"/>
    </source>
</evidence>
<sequence length="210" mass="23923">MHSVQEELSLREQKRLKTRLRIEDAATLLVDEHGFAAVTVEEICEKAGISRRTFFNYFDSKDSAVLGNPSQEFSQEQKSYLLETPTENIFKLAVDLIKEHLIGQHANREIAERRRRISRDADAAAASLSRKRAKSNEVLELLTQRLEKEPTLKTMPDVSPHTEALLIASTIREAFWLATTSPDFSCDIPFEQRFDSALALINNYSKGLSW</sequence>
<feature type="domain" description="HTH tetR-type" evidence="5">
    <location>
        <begin position="16"/>
        <end position="76"/>
    </location>
</feature>
<dbReference type="Pfam" id="PF00440">
    <property type="entry name" value="TetR_N"/>
    <property type="match status" value="1"/>
</dbReference>
<evidence type="ECO:0000259" key="5">
    <source>
        <dbReference type="PROSITE" id="PS50977"/>
    </source>
</evidence>
<evidence type="ECO:0000313" key="6">
    <source>
        <dbReference type="EMBL" id="ACP32533.1"/>
    </source>
</evidence>
<dbReference type="PROSITE" id="PS01081">
    <property type="entry name" value="HTH_TETR_1"/>
    <property type="match status" value="1"/>
</dbReference>
<dbReference type="PANTHER" id="PTHR30055:SF234">
    <property type="entry name" value="HTH-TYPE TRANSCRIPTIONAL REGULATOR BETI"/>
    <property type="match status" value="1"/>
</dbReference>
<keyword evidence="7" id="KW-1185">Reference proteome</keyword>
<dbReference type="GO" id="GO:0003700">
    <property type="term" value="F:DNA-binding transcription factor activity"/>
    <property type="evidence" value="ECO:0007669"/>
    <property type="project" value="TreeGrafter"/>
</dbReference>
<reference evidence="6 7" key="1">
    <citation type="journal article" date="2010" name="BMC Genomics">
        <title>Complete genome sequence and lifestyle of black-pigmented Corynebacterium aurimucosum ATCC 700975 (formerly C. nigricans CN-1) isolated from a vaginal swab of a woman with spontaneous abortion.</title>
        <authorList>
            <person name="Trost E."/>
            <person name="Gotker S."/>
            <person name="Schneider J."/>
            <person name="Schneiker-Bekel S."/>
            <person name="Szczepanowski R."/>
            <person name="Tilker A."/>
            <person name="Viehoever P."/>
            <person name="Arnold W."/>
            <person name="Bekel T."/>
            <person name="Blom J."/>
            <person name="Gartemann K.H."/>
            <person name="Linke B."/>
            <person name="Goesmann A."/>
            <person name="Puhler A."/>
            <person name="Shukla S.K."/>
            <person name="Tauch A."/>
        </authorList>
    </citation>
    <scope>NUCLEOTIDE SEQUENCE [LARGE SCALE GENOMIC DNA]</scope>
    <source>
        <strain evidence="7">ATCC 700975 / DSM 44827 / CIP 107346 / CN-1</strain>
    </source>
</reference>
<dbReference type="STRING" id="548476.cauri_0936"/>
<evidence type="ECO:0000256" key="2">
    <source>
        <dbReference type="ARBA" id="ARBA00023125"/>
    </source>
</evidence>
<evidence type="ECO:0000256" key="3">
    <source>
        <dbReference type="ARBA" id="ARBA00023163"/>
    </source>
</evidence>
<keyword evidence="1" id="KW-0805">Transcription regulation</keyword>
<dbReference type="InterPro" id="IPR001647">
    <property type="entry name" value="HTH_TetR"/>
</dbReference>
<dbReference type="eggNOG" id="COG1309">
    <property type="taxonomic scope" value="Bacteria"/>
</dbReference>
<dbReference type="InterPro" id="IPR023772">
    <property type="entry name" value="DNA-bd_HTH_TetR-type_CS"/>
</dbReference>
<keyword evidence="3" id="KW-0804">Transcription</keyword>
<dbReference type="SUPFAM" id="SSF46689">
    <property type="entry name" value="Homeodomain-like"/>
    <property type="match status" value="1"/>
</dbReference>
<feature type="DNA-binding region" description="H-T-H motif" evidence="4">
    <location>
        <begin position="39"/>
        <end position="58"/>
    </location>
</feature>
<evidence type="ECO:0000256" key="4">
    <source>
        <dbReference type="PROSITE-ProRule" id="PRU00335"/>
    </source>
</evidence>
<dbReference type="Gene3D" id="1.10.357.10">
    <property type="entry name" value="Tetracycline Repressor, domain 2"/>
    <property type="match status" value="1"/>
</dbReference>
<gene>
    <name evidence="6" type="ordered locus">cauri_0936</name>
</gene>
<dbReference type="InterPro" id="IPR009057">
    <property type="entry name" value="Homeodomain-like_sf"/>
</dbReference>
<organism evidence="6 7">
    <name type="scientific">Corynebacterium aurimucosum (strain ATCC 700975 / DSM 44827 / CIP 107346 / CN-1)</name>
    <name type="common">Corynebacterium nigricans</name>
    <dbReference type="NCBI Taxonomy" id="548476"/>
    <lineage>
        <taxon>Bacteria</taxon>
        <taxon>Bacillati</taxon>
        <taxon>Actinomycetota</taxon>
        <taxon>Actinomycetes</taxon>
        <taxon>Mycobacteriales</taxon>
        <taxon>Corynebacteriaceae</taxon>
        <taxon>Corynebacterium</taxon>
    </lineage>
</organism>
<accession>C3PFC9</accession>
<evidence type="ECO:0000313" key="7">
    <source>
        <dbReference type="Proteomes" id="UP000002077"/>
    </source>
</evidence>
<dbReference type="PRINTS" id="PR00455">
    <property type="entry name" value="HTHTETR"/>
</dbReference>
<dbReference type="Proteomes" id="UP000002077">
    <property type="component" value="Chromosome"/>
</dbReference>